<dbReference type="PANTHER" id="PTHR11079">
    <property type="entry name" value="CYTOSINE DEAMINASE FAMILY MEMBER"/>
    <property type="match status" value="1"/>
</dbReference>
<name>A0A1H1RUJ4_9FLAO</name>
<protein>
    <submittedName>
        <fullName evidence="2">tRNA(Arg) A34 adenosine deaminase TadA</fullName>
    </submittedName>
</protein>
<dbReference type="Pfam" id="PF00383">
    <property type="entry name" value="dCMP_cyt_deam_1"/>
    <property type="match status" value="1"/>
</dbReference>
<sequence>MKIKDLQKKMMSRALNLAREGRDMDNGGPFGAVITRGDEIIAESRNEVLCKGDCTQHAEMRVIQRACKKLKTLNLQGCVLFTSCEPCMMCLGAAYWADIDYIYYGASAQDAKEYGFRYSDMYYNSNIDDRHREFKMIQLCRDEAVEIWDQVSKEELHV</sequence>
<dbReference type="Gene3D" id="3.40.140.10">
    <property type="entry name" value="Cytidine Deaminase, domain 2"/>
    <property type="match status" value="1"/>
</dbReference>
<evidence type="ECO:0000313" key="3">
    <source>
        <dbReference type="Proteomes" id="UP000198858"/>
    </source>
</evidence>
<dbReference type="InterPro" id="IPR016193">
    <property type="entry name" value="Cytidine_deaminase-like"/>
</dbReference>
<dbReference type="GO" id="GO:0006152">
    <property type="term" value="P:purine nucleoside catabolic process"/>
    <property type="evidence" value="ECO:0007669"/>
    <property type="project" value="TreeGrafter"/>
</dbReference>
<evidence type="ECO:0000259" key="1">
    <source>
        <dbReference type="PROSITE" id="PS51747"/>
    </source>
</evidence>
<keyword evidence="3" id="KW-1185">Reference proteome</keyword>
<dbReference type="SUPFAM" id="SSF53927">
    <property type="entry name" value="Cytidine deaminase-like"/>
    <property type="match status" value="1"/>
</dbReference>
<dbReference type="STRING" id="1250231.SAMN04488552_3031"/>
<accession>A0A1H1RUJ4</accession>
<dbReference type="PANTHER" id="PTHR11079:SF161">
    <property type="entry name" value="CMP_DCMP-TYPE DEAMINASE DOMAIN-CONTAINING PROTEIN"/>
    <property type="match status" value="1"/>
</dbReference>
<proteinExistence type="predicted"/>
<dbReference type="InterPro" id="IPR002125">
    <property type="entry name" value="CMP_dCMP_dom"/>
</dbReference>
<feature type="domain" description="CMP/dCMP-type deaminase" evidence="1">
    <location>
        <begin position="5"/>
        <end position="129"/>
    </location>
</feature>
<dbReference type="EMBL" id="LT629745">
    <property type="protein sequence ID" value="SDS39358.1"/>
    <property type="molecule type" value="Genomic_DNA"/>
</dbReference>
<dbReference type="Proteomes" id="UP000198858">
    <property type="component" value="Chromosome I"/>
</dbReference>
<reference evidence="2 3" key="1">
    <citation type="submission" date="2016-10" db="EMBL/GenBank/DDBJ databases">
        <authorList>
            <person name="Varghese N."/>
            <person name="Submissions S."/>
        </authorList>
    </citation>
    <scope>NUCLEOTIDE SEQUENCE [LARGE SCALE GENOMIC DNA]</scope>
    <source>
        <strain evidence="2 3">Mar_2010_102</strain>
    </source>
</reference>
<dbReference type="RefSeq" id="WP_089663580.1">
    <property type="nucleotide sequence ID" value="NZ_LT629745.1"/>
</dbReference>
<dbReference type="AlphaFoldDB" id="A0A1H1RUJ4"/>
<dbReference type="GO" id="GO:0047974">
    <property type="term" value="F:guanosine deaminase activity"/>
    <property type="evidence" value="ECO:0007669"/>
    <property type="project" value="TreeGrafter"/>
</dbReference>
<dbReference type="CDD" id="cd01285">
    <property type="entry name" value="nucleoside_deaminase"/>
    <property type="match status" value="1"/>
</dbReference>
<organism evidence="2 3">
    <name type="scientific">Christiangramia echinicola</name>
    <dbReference type="NCBI Taxonomy" id="279359"/>
    <lineage>
        <taxon>Bacteria</taxon>
        <taxon>Pseudomonadati</taxon>
        <taxon>Bacteroidota</taxon>
        <taxon>Flavobacteriia</taxon>
        <taxon>Flavobacteriales</taxon>
        <taxon>Flavobacteriaceae</taxon>
        <taxon>Christiangramia</taxon>
    </lineage>
</organism>
<dbReference type="PROSITE" id="PS51747">
    <property type="entry name" value="CYT_DCMP_DEAMINASES_2"/>
    <property type="match status" value="1"/>
</dbReference>
<gene>
    <name evidence="2" type="ORF">SAMN04488552_3031</name>
</gene>
<evidence type="ECO:0000313" key="2">
    <source>
        <dbReference type="EMBL" id="SDS39358.1"/>
    </source>
</evidence>